<evidence type="ECO:0000313" key="2">
    <source>
        <dbReference type="EMBL" id="NEA27864.1"/>
    </source>
</evidence>
<comment type="caution">
    <text evidence="2">The sequence shown here is derived from an EMBL/GenBank/DDBJ whole genome shotgun (WGS) entry which is preliminary data.</text>
</comment>
<protein>
    <submittedName>
        <fullName evidence="2">Uncharacterized protein</fullName>
    </submittedName>
</protein>
<name>A0A6L9QV91_9ACTN</name>
<feature type="signal peptide" evidence="1">
    <location>
        <begin position="1"/>
        <end position="20"/>
    </location>
</feature>
<dbReference type="RefSeq" id="WP_163062418.1">
    <property type="nucleotide sequence ID" value="NZ_JAAGLI010000971.1"/>
</dbReference>
<keyword evidence="1" id="KW-0732">Signal</keyword>
<proteinExistence type="predicted"/>
<gene>
    <name evidence="2" type="ORF">G3I70_35995</name>
</gene>
<dbReference type="EMBL" id="JAAGLI010000971">
    <property type="protein sequence ID" value="NEA27864.1"/>
    <property type="molecule type" value="Genomic_DNA"/>
</dbReference>
<reference evidence="2 3" key="1">
    <citation type="submission" date="2020-01" db="EMBL/GenBank/DDBJ databases">
        <title>Insect and environment-associated Actinomycetes.</title>
        <authorList>
            <person name="Currrie C."/>
            <person name="Chevrette M."/>
            <person name="Carlson C."/>
            <person name="Stubbendieck R."/>
            <person name="Wendt-Pienkowski E."/>
        </authorList>
    </citation>
    <scope>NUCLEOTIDE SEQUENCE [LARGE SCALE GENOMIC DNA]</scope>
    <source>
        <strain evidence="2 3">SID10258</strain>
    </source>
</reference>
<dbReference type="Proteomes" id="UP000475532">
    <property type="component" value="Unassembled WGS sequence"/>
</dbReference>
<accession>A0A6L9QV91</accession>
<evidence type="ECO:0000256" key="1">
    <source>
        <dbReference type="SAM" id="SignalP"/>
    </source>
</evidence>
<dbReference type="AlphaFoldDB" id="A0A6L9QV91"/>
<feature type="chain" id="PRO_5039124224" evidence="1">
    <location>
        <begin position="21"/>
        <end position="717"/>
    </location>
</feature>
<organism evidence="2 3">
    <name type="scientific">Actinomadura bangladeshensis</name>
    <dbReference type="NCBI Taxonomy" id="453573"/>
    <lineage>
        <taxon>Bacteria</taxon>
        <taxon>Bacillati</taxon>
        <taxon>Actinomycetota</taxon>
        <taxon>Actinomycetes</taxon>
        <taxon>Streptosporangiales</taxon>
        <taxon>Thermomonosporaceae</taxon>
        <taxon>Actinomadura</taxon>
    </lineage>
</organism>
<sequence length="717" mass="74113">MQWKARTLGLGAVFTGLCTAAGLAGAVPPARADLSAQLTFLCAGSAGTTKVKAAVIAPGSLEGRAGEQVGMGKIALSLAVPVAMLPDRTGDRPGEAPVTAAPGRPTVNVGGAARLAVTVTQNGRSTDAAWSDVAFDASSALAVEDGTVNLGGTATAPSLVPAEAGDLVWTVRGLTLALSTGTGEEPRQVTCAPEGDGVIGRLPVKEGAAPAPGARNSLPANGLSAAAAPEVNPECEVIPAPDGKTWGFNQDPRLKLWGADGEPGGEYPSYVITPGSDPDELEARPADVGAFCIRASGFTDIKKLHASSPLGAETLLRRGVEYVTFKSRPPVPSTNYIQHRSYSMVKEARSVSTALGFGFMPTLAATSVRQVKPPGSGPDGRVVGNFRNDLGSNGSLPTPDWLPNDVAWSRSFVQVKVNDVQVNGTPLRMGESCQTAPTVLFLKSDLGSITRGGVDVSEGSTFTGTVNIPQFSGCGVGEDLSPLLSAAISGGGNTVKVDAGKWCAATRDPSDCTSETEPPAETYTIKPGGRWVVESKQFTIPGSVPTSSIVCDSFSIGFDLPKAHWTGRLHIASTSDIRLSGCELRTAAGVEPVTVTNNGPLTLSIDGIVGDAVSLEMAGLNLEVERGGQKGCLKMGLEAVYIDRSGPRPVRKNAEVPAKVTYFVPKDGGAAETAIRLYTFDSSACTDVPGFDPASPRQLILSPTFTFSPKQTFVRAW</sequence>
<evidence type="ECO:0000313" key="3">
    <source>
        <dbReference type="Proteomes" id="UP000475532"/>
    </source>
</evidence>